<dbReference type="GO" id="GO:0031145">
    <property type="term" value="P:anaphase-promoting complex-dependent catabolic process"/>
    <property type="evidence" value="ECO:0007669"/>
    <property type="project" value="TreeGrafter"/>
</dbReference>
<gene>
    <name evidence="7" type="primary">APC1</name>
    <name evidence="7" type="ORF">MVES_002320</name>
</gene>
<evidence type="ECO:0000256" key="1">
    <source>
        <dbReference type="ARBA" id="ARBA00010547"/>
    </source>
</evidence>
<evidence type="ECO:0000256" key="4">
    <source>
        <dbReference type="ARBA" id="ARBA00023306"/>
    </source>
</evidence>
<dbReference type="GO" id="GO:0005680">
    <property type="term" value="C:anaphase-promoting complex"/>
    <property type="evidence" value="ECO:0007669"/>
    <property type="project" value="InterPro"/>
</dbReference>
<keyword evidence="3" id="KW-0498">Mitosis</keyword>
<organism evidence="7 8">
    <name type="scientific">Malassezia vespertilionis</name>
    <dbReference type="NCBI Taxonomy" id="2020962"/>
    <lineage>
        <taxon>Eukaryota</taxon>
        <taxon>Fungi</taxon>
        <taxon>Dikarya</taxon>
        <taxon>Basidiomycota</taxon>
        <taxon>Ustilaginomycotina</taxon>
        <taxon>Malasseziomycetes</taxon>
        <taxon>Malasseziales</taxon>
        <taxon>Malasseziaceae</taxon>
        <taxon>Malassezia</taxon>
    </lineage>
</organism>
<dbReference type="Proteomes" id="UP000232875">
    <property type="component" value="Unassembled WGS sequence"/>
</dbReference>
<dbReference type="PANTHER" id="PTHR12827">
    <property type="entry name" value="MEIOTIC CHECKPOINT REGULATOR TSG24 FAMILY MEMBER"/>
    <property type="match status" value="1"/>
</dbReference>
<dbReference type="InterPro" id="IPR041221">
    <property type="entry name" value="APC1_C"/>
</dbReference>
<dbReference type="EMBL" id="KZ454991">
    <property type="protein sequence ID" value="PKI83660.1"/>
    <property type="molecule type" value="Genomic_DNA"/>
</dbReference>
<evidence type="ECO:0000313" key="8">
    <source>
        <dbReference type="Proteomes" id="UP000232875"/>
    </source>
</evidence>
<dbReference type="Gene3D" id="1.25.10.10">
    <property type="entry name" value="Leucine-rich Repeat Variant"/>
    <property type="match status" value="2"/>
</dbReference>
<dbReference type="OrthoDB" id="26401at2759"/>
<dbReference type="GO" id="GO:0007091">
    <property type="term" value="P:metaphase/anaphase transition of mitotic cell cycle"/>
    <property type="evidence" value="ECO:0007669"/>
    <property type="project" value="TreeGrafter"/>
</dbReference>
<accession>A0A2N1JAS7</accession>
<sequence>MQEAALDALLPQETPQLVRLRTMVNDGLVMLRSKGHWDAPPQDSCLDRAALDWEGRTLTWKRGATIVQTYTFTEPICAACTAWMEHNGSKIESALCIFLERSALFYFPRLGEEYVQPLYFRLASVFPLSVGLMLLREREPEDSNGQLDAAHEAAPLPSAFYLRNVFDDLTGWVEARRITTSESISTLHGVHTPFPHPDERVVYACGSECAFPILVTANISTARLRVYAYVCASEPFPRTADEPFWEQRKARRSSAPLAHRRSRRSSGRAEPRSDLHVISELAPYPRADALVGLDAELGERRASAAFPRNTRQRRSSLPAHTPPPEEEIAPFDDFVHAHAAVALLDEIHAPALASGIDAAQVHCFLCAARGTTYLYIGLPATSLYCRRLDAHRRGDAMEWIAAVPHEVDAVVSANKARAVHVLGQAAMVLATPAPCLVLGPPTKRVARIPLLCAFDDVQWDKLDIEPQEPLARHLVHTLLATLPADDSSALLRACAIETGLENGYAARLLTWPFVQRLLGVSVHAPPLDPFLADVLNEPCEIAYEPCTPLVAPAPLALVLHFLAMDAMVDLERRAHLAHLLPILQSLLTALGWGTWADFWARRFPDVRAATHAAAERVRPPDVYEIVHACLEGRAASLDTVYAQCASQSGVVPTSIARWCTWSAQLLELYSTLGNAALGADSARRVVQTLLDVHWGHAQLAKLPAGLALPFEEALRTVQLNPPRDWHHEAYKLLRRDDASVQASHAPAEAHVPTKLYRTLPDHELDPLSAQLFPKDYRLCEVARMLQTTRPNSAMVHHDEDRDEPEFQAEVFAQGRALAERTMAQCIGRGMFRMASHALRSTVTWHAPRLCLALRTFPGGGLLDDLYVGDASELAWPEFHNGVASALEMAVHIDTRIESNWIFAHTTAHNDPNRHAGFLLGLGLHGHLKGLGRVHAYRYLTPRHELTTIGLVLGLAASFLGTADPAARQVMAVQITAFLPSGSVPLHFDTLTQAAGLLGMGLVFCATDHRWTAEKLVEELCSPHLDAEASSAMHDVYATSAGLALGFVFLARGRRTDMESPSDAKLLAQLRKLVLGGGERIPANNRASLAAVLAIALIFLRSGRQDVAELLAPPASRAHLDHIRPDLLLFRTLARCLVLWDTIAPHEAFFSGTLAPCMHGNPLDMGYAEQLGWYNMRAGACLALSLRFAGTADAQTRSVLLRQLEYYVDSVPAPGHRARYSDRIVHAARETLRDVLHVALATVMAGTGDVDLLRLYRMAHGEAKRSYGGHMATHMALGLLFLGGCRFTLGRSDVAIAAMLTAFLPRYPSTPSENYAHLQAARHLYILALDPRLLVGRDVRSGDTCFLPVRVHGKARCKLEAPALLPPLVEIEAIESVSRRYWPAALQVQDILHETREARHIHWFHVQRRTGYLSYLDDPHGQRSIFARSRGWAAHPFSAGTRQEAHAVLRDLRELVHHFETAPQYAALVRLVCAHGQHPFSVFCAAVLMDTLTKDTPALSRIFFAFWAGLARGQEGNDGALFLADLAFLDAYYKCDADARLREHREALLEPAVLASVQSTAHAKAHGEVDAYLDGSNAALSRSVAYRLAALGAPLQADLQDVRAKFQSTPRTVAVDVLRQVVCRTVRGVRSEALVRALTKAW</sequence>
<evidence type="ECO:0000256" key="5">
    <source>
        <dbReference type="SAM" id="MobiDB-lite"/>
    </source>
</evidence>
<evidence type="ECO:0000256" key="3">
    <source>
        <dbReference type="ARBA" id="ARBA00022776"/>
    </source>
</evidence>
<dbReference type="RefSeq" id="XP_056063260.1">
    <property type="nucleotide sequence ID" value="XM_056207285.1"/>
</dbReference>
<evidence type="ECO:0000313" key="7">
    <source>
        <dbReference type="EMBL" id="PKI83660.1"/>
    </source>
</evidence>
<feature type="region of interest" description="Disordered" evidence="5">
    <location>
        <begin position="247"/>
        <end position="272"/>
    </location>
</feature>
<dbReference type="InterPro" id="IPR024990">
    <property type="entry name" value="Apc1"/>
</dbReference>
<dbReference type="STRING" id="2020962.A0A2N1JAS7"/>
<dbReference type="GO" id="GO:0051301">
    <property type="term" value="P:cell division"/>
    <property type="evidence" value="ECO:0007669"/>
    <property type="project" value="UniProtKB-KW"/>
</dbReference>
<dbReference type="InterPro" id="IPR011989">
    <property type="entry name" value="ARM-like"/>
</dbReference>
<name>A0A2N1JAS7_9BASI</name>
<protein>
    <submittedName>
        <fullName evidence="7">Apc1p</fullName>
    </submittedName>
</protein>
<evidence type="ECO:0000259" key="6">
    <source>
        <dbReference type="Pfam" id="PF18122"/>
    </source>
</evidence>
<feature type="region of interest" description="Disordered" evidence="5">
    <location>
        <begin position="302"/>
        <end position="325"/>
    </location>
</feature>
<keyword evidence="4" id="KW-0131">Cell cycle</keyword>
<dbReference type="PANTHER" id="PTHR12827:SF3">
    <property type="entry name" value="ANAPHASE-PROMOTING COMPLEX SUBUNIT 1"/>
    <property type="match status" value="1"/>
</dbReference>
<dbReference type="GO" id="GO:0070979">
    <property type="term" value="P:protein K11-linked ubiquitination"/>
    <property type="evidence" value="ECO:0007669"/>
    <property type="project" value="TreeGrafter"/>
</dbReference>
<keyword evidence="2" id="KW-0132">Cell division</keyword>
<feature type="domain" description="Anaphase-promoting complex subunit 1 C-terminal" evidence="6">
    <location>
        <begin position="1453"/>
        <end position="1565"/>
    </location>
</feature>
<dbReference type="GO" id="GO:0060090">
    <property type="term" value="F:molecular adaptor activity"/>
    <property type="evidence" value="ECO:0007669"/>
    <property type="project" value="TreeGrafter"/>
</dbReference>
<evidence type="ECO:0000256" key="2">
    <source>
        <dbReference type="ARBA" id="ARBA00022618"/>
    </source>
</evidence>
<dbReference type="GeneID" id="80901963"/>
<comment type="similarity">
    <text evidence="1">Belongs to the APC1 family.</text>
</comment>
<proteinExistence type="inferred from homology"/>
<reference evidence="7 8" key="1">
    <citation type="submission" date="2017-10" db="EMBL/GenBank/DDBJ databases">
        <title>A novel species of cold-tolerant Malassezia isolated from bats.</title>
        <authorList>
            <person name="Lorch J.M."/>
            <person name="Palmer J.M."/>
            <person name="Vanderwolf K.J."/>
            <person name="Schmidt K.Z."/>
            <person name="Verant M.L."/>
            <person name="Weller T.J."/>
            <person name="Blehert D.S."/>
        </authorList>
    </citation>
    <scope>NUCLEOTIDE SEQUENCE [LARGE SCALE GENOMIC DNA]</scope>
    <source>
        <strain evidence="7 8">NWHC:44797-103</strain>
    </source>
</reference>
<dbReference type="Pfam" id="PF18122">
    <property type="entry name" value="APC1_C"/>
    <property type="match status" value="1"/>
</dbReference>
<keyword evidence="8" id="KW-1185">Reference proteome</keyword>